<dbReference type="EMBL" id="CAJOAX010005495">
    <property type="protein sequence ID" value="CAF3950091.1"/>
    <property type="molecule type" value="Genomic_DNA"/>
</dbReference>
<dbReference type="EMBL" id="CAJNOO010006765">
    <property type="protein sequence ID" value="CAF1454809.1"/>
    <property type="molecule type" value="Genomic_DNA"/>
</dbReference>
<dbReference type="Proteomes" id="UP000663882">
    <property type="component" value="Unassembled WGS sequence"/>
</dbReference>
<organism evidence="2 4">
    <name type="scientific">Rotaria sordida</name>
    <dbReference type="NCBI Taxonomy" id="392033"/>
    <lineage>
        <taxon>Eukaryota</taxon>
        <taxon>Metazoa</taxon>
        <taxon>Spiralia</taxon>
        <taxon>Gnathifera</taxon>
        <taxon>Rotifera</taxon>
        <taxon>Eurotatoria</taxon>
        <taxon>Bdelloidea</taxon>
        <taxon>Philodinida</taxon>
        <taxon>Philodinidae</taxon>
        <taxon>Rotaria</taxon>
    </lineage>
</organism>
<reference evidence="2" key="1">
    <citation type="submission" date="2021-02" db="EMBL/GenBank/DDBJ databases">
        <authorList>
            <person name="Nowell W R."/>
        </authorList>
    </citation>
    <scope>NUCLEOTIDE SEQUENCE</scope>
</reference>
<accession>A0A815PYP1</accession>
<evidence type="ECO:0000313" key="3">
    <source>
        <dbReference type="EMBL" id="CAF3950091.1"/>
    </source>
</evidence>
<dbReference type="AlphaFoldDB" id="A0A815PYP1"/>
<sequence length="123" mass="15260">MFNFFEDHLLDEIFSRIEQSRLTYNLQTEKFQKHLKRLPEDFRQESHILTEGHIEHYKSKLHAKRFINEREELKKRIDFVARNKKEQIKRLNNLQKQQRIIHILHIILSRIEVVFTRDRQVQV</sequence>
<feature type="coiled-coil region" evidence="1">
    <location>
        <begin position="63"/>
        <end position="97"/>
    </location>
</feature>
<name>A0A815PYP1_9BILA</name>
<keyword evidence="1" id="KW-0175">Coiled coil</keyword>
<evidence type="ECO:0000313" key="4">
    <source>
        <dbReference type="Proteomes" id="UP000663882"/>
    </source>
</evidence>
<protein>
    <submittedName>
        <fullName evidence="2">Uncharacterized protein</fullName>
    </submittedName>
</protein>
<evidence type="ECO:0000313" key="2">
    <source>
        <dbReference type="EMBL" id="CAF1454809.1"/>
    </source>
</evidence>
<evidence type="ECO:0000256" key="1">
    <source>
        <dbReference type="SAM" id="Coils"/>
    </source>
</evidence>
<dbReference type="Proteomes" id="UP000663823">
    <property type="component" value="Unassembled WGS sequence"/>
</dbReference>
<gene>
    <name evidence="3" type="ORF">OTI717_LOCUS26334</name>
    <name evidence="2" type="ORF">RFH988_LOCUS36912</name>
</gene>
<comment type="caution">
    <text evidence="2">The sequence shown here is derived from an EMBL/GenBank/DDBJ whole genome shotgun (WGS) entry which is preliminary data.</text>
</comment>
<proteinExistence type="predicted"/>